<proteinExistence type="predicted"/>
<dbReference type="EMBL" id="FOGT01000001">
    <property type="protein sequence ID" value="SER47799.1"/>
    <property type="molecule type" value="Genomic_DNA"/>
</dbReference>
<evidence type="ECO:0000313" key="3">
    <source>
        <dbReference type="Proteomes" id="UP000198571"/>
    </source>
</evidence>
<accession>A0A1H9PIY2</accession>
<protein>
    <recommendedName>
        <fullName evidence="1">DUF4236 domain-containing protein</fullName>
    </recommendedName>
</protein>
<feature type="domain" description="DUF4236" evidence="1">
    <location>
        <begin position="3"/>
        <end position="56"/>
    </location>
</feature>
<organism evidence="2 3">
    <name type="scientific">Salipaludibacillus aurantiacus</name>
    <dbReference type="NCBI Taxonomy" id="1601833"/>
    <lineage>
        <taxon>Bacteria</taxon>
        <taxon>Bacillati</taxon>
        <taxon>Bacillota</taxon>
        <taxon>Bacilli</taxon>
        <taxon>Bacillales</taxon>
        <taxon>Bacillaceae</taxon>
    </lineage>
</organism>
<dbReference type="AlphaFoldDB" id="A0A1H9PIY2"/>
<name>A0A1H9PIY2_9BACI</name>
<evidence type="ECO:0000313" key="2">
    <source>
        <dbReference type="EMBL" id="SER47799.1"/>
    </source>
</evidence>
<dbReference type="STRING" id="1601833.SAMN05518684_101325"/>
<dbReference type="RefSeq" id="WP_093047250.1">
    <property type="nucleotide sequence ID" value="NZ_FOGT01000001.1"/>
</dbReference>
<dbReference type="OrthoDB" id="983149at2"/>
<dbReference type="Pfam" id="PF14020">
    <property type="entry name" value="DUF4236"/>
    <property type="match status" value="1"/>
</dbReference>
<reference evidence="3" key="1">
    <citation type="submission" date="2016-10" db="EMBL/GenBank/DDBJ databases">
        <authorList>
            <person name="Varghese N."/>
            <person name="Submissions S."/>
        </authorList>
    </citation>
    <scope>NUCLEOTIDE SEQUENCE [LARGE SCALE GENOMIC DNA]</scope>
    <source>
        <strain evidence="3">S9</strain>
    </source>
</reference>
<gene>
    <name evidence="2" type="ORF">SAMN05518684_101325</name>
</gene>
<sequence length="409" mass="47398">MSFRFQKRVRVAPGVRLNFSKRGISTSVGRRGASVTMGRKGLYGNAGLPGTGISYRTKLDKNGKRRVTQSNTNRGSHTQPVELIWDEELQDVRFEKSDGKPLTEQEERKVRREYKNYLLDIYKEKETEINSHTERLLDLHHNLFQPIESLEEAARISPDPLLNKPDEDDIYQKLHDAEKSELTFFQKLILFFPAKRKAFKEKIRKLAENDFEEALREYNEEIASIQQETDFRLGLAKKVKEGLPEAMEEWVSLFLDELDFPLETDVDFKISSSTCALADINLPKLEEVPLQEARVLKSGKLKVENKTHRDHREHYALMAGGSAFYLASFFFAYLPPLQTITISGYNQIVDPATGHEEDQYIYSLKIDRETLYSLKMKKVHPIMAFDNFEKRLNATKTYIFKEIKPFTSV</sequence>
<dbReference type="Proteomes" id="UP000198571">
    <property type="component" value="Unassembled WGS sequence"/>
</dbReference>
<dbReference type="InterPro" id="IPR025330">
    <property type="entry name" value="DUF4236"/>
</dbReference>
<evidence type="ECO:0000259" key="1">
    <source>
        <dbReference type="Pfam" id="PF14020"/>
    </source>
</evidence>
<keyword evidence="3" id="KW-1185">Reference proteome</keyword>